<organism evidence="12 13">
    <name type="scientific">Lachnellula suecica</name>
    <dbReference type="NCBI Taxonomy" id="602035"/>
    <lineage>
        <taxon>Eukaryota</taxon>
        <taxon>Fungi</taxon>
        <taxon>Dikarya</taxon>
        <taxon>Ascomycota</taxon>
        <taxon>Pezizomycotina</taxon>
        <taxon>Leotiomycetes</taxon>
        <taxon>Helotiales</taxon>
        <taxon>Lachnaceae</taxon>
        <taxon>Lachnellula</taxon>
    </lineage>
</organism>
<feature type="transmembrane region" description="Helical" evidence="11">
    <location>
        <begin position="12"/>
        <end position="28"/>
    </location>
</feature>
<comment type="pathway">
    <text evidence="2">Protein modification; protein glycosylation.</text>
</comment>
<feature type="region of interest" description="Disordered" evidence="10">
    <location>
        <begin position="45"/>
        <end position="71"/>
    </location>
</feature>
<evidence type="ECO:0000256" key="8">
    <source>
        <dbReference type="ARBA" id="ARBA00023034"/>
    </source>
</evidence>
<evidence type="ECO:0000256" key="9">
    <source>
        <dbReference type="ARBA" id="ARBA00023136"/>
    </source>
</evidence>
<evidence type="ECO:0000256" key="7">
    <source>
        <dbReference type="ARBA" id="ARBA00022989"/>
    </source>
</evidence>
<evidence type="ECO:0000256" key="10">
    <source>
        <dbReference type="SAM" id="MobiDB-lite"/>
    </source>
</evidence>
<proteinExistence type="inferred from homology"/>
<evidence type="ECO:0000256" key="6">
    <source>
        <dbReference type="ARBA" id="ARBA00022968"/>
    </source>
</evidence>
<keyword evidence="13" id="KW-1185">Reference proteome</keyword>
<gene>
    <name evidence="12" type="primary">MNN23</name>
    <name evidence="12" type="ORF">LSUE1_G007082</name>
</gene>
<keyword evidence="4" id="KW-0808">Transferase</keyword>
<reference evidence="12 13" key="1">
    <citation type="submission" date="2018-05" db="EMBL/GenBank/DDBJ databases">
        <title>Genome sequencing and assembly of the regulated plant pathogen Lachnellula willkommii and related sister species for the development of diagnostic species identification markers.</title>
        <authorList>
            <person name="Giroux E."/>
            <person name="Bilodeau G."/>
        </authorList>
    </citation>
    <scope>NUCLEOTIDE SEQUENCE [LARGE SCALE GENOMIC DNA]</scope>
    <source>
        <strain evidence="12 13">CBS 268.59</strain>
    </source>
</reference>
<dbReference type="InterPro" id="IPR022751">
    <property type="entry name" value="Alpha_mannosyltransferase"/>
</dbReference>
<keyword evidence="5 11" id="KW-0812">Transmembrane</keyword>
<evidence type="ECO:0000256" key="11">
    <source>
        <dbReference type="SAM" id="Phobius"/>
    </source>
</evidence>
<protein>
    <submittedName>
        <fullName evidence="12">Alpha-1,2-mannosyltransferase MNN23</fullName>
    </submittedName>
</protein>
<keyword evidence="8" id="KW-0333">Golgi apparatus</keyword>
<feature type="non-terminal residue" evidence="12">
    <location>
        <position position="456"/>
    </location>
</feature>
<name>A0A8T9C9L1_9HELO</name>
<keyword evidence="6" id="KW-0735">Signal-anchor</keyword>
<evidence type="ECO:0000256" key="2">
    <source>
        <dbReference type="ARBA" id="ARBA00004922"/>
    </source>
</evidence>
<dbReference type="GO" id="GO:0000139">
    <property type="term" value="C:Golgi membrane"/>
    <property type="evidence" value="ECO:0007669"/>
    <property type="project" value="UniProtKB-SubCell"/>
</dbReference>
<dbReference type="GO" id="GO:0046354">
    <property type="term" value="P:mannan biosynthetic process"/>
    <property type="evidence" value="ECO:0007669"/>
    <property type="project" value="TreeGrafter"/>
</dbReference>
<dbReference type="Pfam" id="PF11051">
    <property type="entry name" value="Mannosyl_trans3"/>
    <property type="match status" value="2"/>
</dbReference>
<dbReference type="OrthoDB" id="430354at2759"/>
<dbReference type="AlphaFoldDB" id="A0A8T9C9L1"/>
<evidence type="ECO:0000313" key="13">
    <source>
        <dbReference type="Proteomes" id="UP000469558"/>
    </source>
</evidence>
<keyword evidence="7 11" id="KW-1133">Transmembrane helix</keyword>
<sequence length="456" mass="51727">MHIMRPSQTRHVAASILFVFVILSLLSWRNRNQIPEYLEEAHDYFHPDENQKPPEPASQSSTPLPPSDHETTNYEFLQRPLLSYEQAVEASSRSCPTKGVNFDAGSVSNNEQAWREIPTSRIESWRHDIAAYLDSKHAEQGKEIRSKKTGGVRGIVMAAGDRAAVVRAQTNIRFLRSYNCTLPVEIFHFPNELSGNEKSKLSDLSSTDESGHATKVTLRVVESISKGNGWKAFQIKGAAMQQSSFDEILYLDTDSYLLRNPEFLFEGKHWEETGLLLWPDYTKSHATNPLWRLVGQPCRNEYEGESGQILISRSRHQEMLWVVEYFALHHEDFYGFMGGDRDSFRAAALLLGKSWAGPGRLNAAAGVTLADKPREGGHTMLQADPDGRWLFVHANLIKHGRFPRPLWQRIHRAANDRYEQNTTYGSISVANQKLGDGVELFVQQAPKLETSFRVFE</sequence>
<comment type="subcellular location">
    <subcellularLocation>
        <location evidence="1">Golgi apparatus membrane</location>
        <topology evidence="1">Single-pass type II membrane protein</topology>
    </subcellularLocation>
</comment>
<evidence type="ECO:0000256" key="5">
    <source>
        <dbReference type="ARBA" id="ARBA00022692"/>
    </source>
</evidence>
<evidence type="ECO:0000256" key="1">
    <source>
        <dbReference type="ARBA" id="ARBA00004323"/>
    </source>
</evidence>
<dbReference type="SUPFAM" id="SSF53448">
    <property type="entry name" value="Nucleotide-diphospho-sugar transferases"/>
    <property type="match status" value="1"/>
</dbReference>
<dbReference type="InterPro" id="IPR029044">
    <property type="entry name" value="Nucleotide-diphossugar_trans"/>
</dbReference>
<comment type="caution">
    <text evidence="12">The sequence shown here is derived from an EMBL/GenBank/DDBJ whole genome shotgun (WGS) entry which is preliminary data.</text>
</comment>
<evidence type="ECO:0000256" key="3">
    <source>
        <dbReference type="ARBA" id="ARBA00009105"/>
    </source>
</evidence>
<evidence type="ECO:0000256" key="4">
    <source>
        <dbReference type="ARBA" id="ARBA00022679"/>
    </source>
</evidence>
<evidence type="ECO:0000313" key="12">
    <source>
        <dbReference type="EMBL" id="TVY82016.1"/>
    </source>
</evidence>
<dbReference type="PANTHER" id="PTHR31646:SF1">
    <property type="entry name" value="ALPHA-1,2-MANNOSYLTRANSFERASE MNN2"/>
    <property type="match status" value="1"/>
</dbReference>
<dbReference type="PANTHER" id="PTHR31646">
    <property type="entry name" value="ALPHA-1,2-MANNOSYLTRANSFERASE MNN2"/>
    <property type="match status" value="1"/>
</dbReference>
<keyword evidence="9 11" id="KW-0472">Membrane</keyword>
<dbReference type="Proteomes" id="UP000469558">
    <property type="component" value="Unassembled WGS sequence"/>
</dbReference>
<dbReference type="EMBL" id="QGMK01000386">
    <property type="protein sequence ID" value="TVY82016.1"/>
    <property type="molecule type" value="Genomic_DNA"/>
</dbReference>
<dbReference type="GO" id="GO:0000026">
    <property type="term" value="F:alpha-1,2-mannosyltransferase activity"/>
    <property type="evidence" value="ECO:0007669"/>
    <property type="project" value="TreeGrafter"/>
</dbReference>
<comment type="similarity">
    <text evidence="3">Belongs to the MNN1/MNT family.</text>
</comment>
<accession>A0A8T9C9L1</accession>